<evidence type="ECO:0000256" key="3">
    <source>
        <dbReference type="ARBA" id="ARBA00022786"/>
    </source>
</evidence>
<proteinExistence type="inferred from homology"/>
<keyword evidence="5" id="KW-0788">Thiol protease</keyword>
<evidence type="ECO:0000256" key="2">
    <source>
        <dbReference type="ARBA" id="ARBA00022670"/>
    </source>
</evidence>
<feature type="domain" description="Ubiquitin carboxyl-terminal hydrolase 7 ICP0-binding" evidence="6">
    <location>
        <begin position="255"/>
        <end position="435"/>
    </location>
</feature>
<keyword evidence="3" id="KW-0833">Ubl conjugation pathway</keyword>
<dbReference type="Gramene" id="mRNA:HanXRQr2_Chr05g0215381">
    <property type="protein sequence ID" value="mRNA:HanXRQr2_Chr05g0215381"/>
    <property type="gene ID" value="HanXRQr2_Chr05g0215381"/>
</dbReference>
<evidence type="ECO:0000256" key="4">
    <source>
        <dbReference type="ARBA" id="ARBA00022801"/>
    </source>
</evidence>
<dbReference type="Proteomes" id="UP000215914">
    <property type="component" value="Chromosome 5"/>
</dbReference>
<dbReference type="Pfam" id="PF14223">
    <property type="entry name" value="Retrotran_gag_2"/>
    <property type="match status" value="1"/>
</dbReference>
<protein>
    <submittedName>
        <fullName evidence="8">Putative ubiquitin carboxyl-terminal hydrolase 7, ICP0-binding domain-containing protein</fullName>
    </submittedName>
    <submittedName>
        <fullName evidence="7">Ubiquitinyl hydrolase 1</fullName>
        <ecNumber evidence="7">3.4.19.12</ecNumber>
    </submittedName>
</protein>
<sequence>MINLNGSNYQLWKTRMEDLLYVNGFHEPIVCSERPQDKTNEEWNLLHRRVCAYIRQWVDDRLLNHVSGEIDAHILWNKLGQMCAQKTCHSKLFLIKQLMGLRYHDGTAMSDHLNTFQGIINRLSETGIKIDEEVQGLWLLGTLPDSWDVLRTPSLNSTPNGIISVELVKNSVLNEEMRRKSQGSTSNTSTVAAAHQYTVIKVARDKDLHEQIGKSIFFDLVDHDKLFSFRIQKHIPFAHFKEEVATKFGMPVQYQRFWHWTNRKNLTYRPYKPLTPQEEAQPVGQLCGPGVSNKKAKYAELKLFLEVEIGQDSWPVPPPAKTKNEILLFFKLYDPRKEELRYVGRLWVNSKGRPKEILAKLNELAGFAPGQEIELFEEIQFEPYVMCERVDKELTFRRSMIENGDIICFQKHAQAGTKTYRYPDVPSFLKHVHDHQN</sequence>
<reference evidence="7" key="3">
    <citation type="submission" date="2020-06" db="EMBL/GenBank/DDBJ databases">
        <title>Helianthus annuus Genome sequencing and assembly Release 2.</title>
        <authorList>
            <person name="Gouzy J."/>
            <person name="Langlade N."/>
            <person name="Munos S."/>
        </authorList>
    </citation>
    <scope>NUCLEOTIDE SEQUENCE</scope>
    <source>
        <tissue evidence="7">Leaves</tissue>
    </source>
</reference>
<dbReference type="AlphaFoldDB" id="A0A251UQ74"/>
<organism evidence="8 9">
    <name type="scientific">Helianthus annuus</name>
    <name type="common">Common sunflower</name>
    <dbReference type="NCBI Taxonomy" id="4232"/>
    <lineage>
        <taxon>Eukaryota</taxon>
        <taxon>Viridiplantae</taxon>
        <taxon>Streptophyta</taxon>
        <taxon>Embryophyta</taxon>
        <taxon>Tracheophyta</taxon>
        <taxon>Spermatophyta</taxon>
        <taxon>Magnoliopsida</taxon>
        <taxon>eudicotyledons</taxon>
        <taxon>Gunneridae</taxon>
        <taxon>Pentapetalae</taxon>
        <taxon>asterids</taxon>
        <taxon>campanulids</taxon>
        <taxon>Asterales</taxon>
        <taxon>Asteraceae</taxon>
        <taxon>Asteroideae</taxon>
        <taxon>Heliantheae alliance</taxon>
        <taxon>Heliantheae</taxon>
        <taxon>Helianthus</taxon>
    </lineage>
</organism>
<dbReference type="GO" id="GO:0004843">
    <property type="term" value="F:cysteine-type deubiquitinase activity"/>
    <property type="evidence" value="ECO:0007669"/>
    <property type="project" value="UniProtKB-EC"/>
</dbReference>
<dbReference type="EC" id="3.4.19.12" evidence="7"/>
<keyword evidence="4 8" id="KW-0378">Hydrolase</keyword>
<dbReference type="FunFam" id="3.10.20.90:FF:000050">
    <property type="entry name" value="Ubiquitin carboxyl-terminal hydrolase 13"/>
    <property type="match status" value="1"/>
</dbReference>
<dbReference type="GO" id="GO:0006508">
    <property type="term" value="P:proteolysis"/>
    <property type="evidence" value="ECO:0007669"/>
    <property type="project" value="UniProtKB-KW"/>
</dbReference>
<evidence type="ECO:0000256" key="5">
    <source>
        <dbReference type="ARBA" id="ARBA00022807"/>
    </source>
</evidence>
<reference evidence="8" key="2">
    <citation type="submission" date="2017-02" db="EMBL/GenBank/DDBJ databases">
        <title>Sunflower complete genome.</title>
        <authorList>
            <person name="Langlade N."/>
            <person name="Munos S."/>
        </authorList>
    </citation>
    <scope>NUCLEOTIDE SEQUENCE [LARGE SCALE GENOMIC DNA]</scope>
    <source>
        <tissue evidence="8">Leaves</tissue>
    </source>
</reference>
<dbReference type="STRING" id="4232.A0A251UQ74"/>
<keyword evidence="9" id="KW-1185">Reference proteome</keyword>
<dbReference type="GO" id="GO:0005634">
    <property type="term" value="C:nucleus"/>
    <property type="evidence" value="ECO:0007669"/>
    <property type="project" value="UniProtKB-ARBA"/>
</dbReference>
<dbReference type="InParanoid" id="A0A251UQ74"/>
<comment type="similarity">
    <text evidence="1">Belongs to the peptidase C19 family.</text>
</comment>
<reference evidence="7 9" key="1">
    <citation type="journal article" date="2017" name="Nature">
        <title>The sunflower genome provides insights into oil metabolism, flowering and Asterid evolution.</title>
        <authorList>
            <person name="Badouin H."/>
            <person name="Gouzy J."/>
            <person name="Grassa C.J."/>
            <person name="Murat F."/>
            <person name="Staton S.E."/>
            <person name="Cottret L."/>
            <person name="Lelandais-Briere C."/>
            <person name="Owens G.L."/>
            <person name="Carrere S."/>
            <person name="Mayjonade B."/>
            <person name="Legrand L."/>
            <person name="Gill N."/>
            <person name="Kane N.C."/>
            <person name="Bowers J.E."/>
            <person name="Hubner S."/>
            <person name="Bellec A."/>
            <person name="Berard A."/>
            <person name="Berges H."/>
            <person name="Blanchet N."/>
            <person name="Boniface M.C."/>
            <person name="Brunel D."/>
            <person name="Catrice O."/>
            <person name="Chaidir N."/>
            <person name="Claudel C."/>
            <person name="Donnadieu C."/>
            <person name="Faraut T."/>
            <person name="Fievet G."/>
            <person name="Helmstetter N."/>
            <person name="King M."/>
            <person name="Knapp S.J."/>
            <person name="Lai Z."/>
            <person name="Le Paslier M.C."/>
            <person name="Lippi Y."/>
            <person name="Lorenzon L."/>
            <person name="Mandel J.R."/>
            <person name="Marage G."/>
            <person name="Marchand G."/>
            <person name="Marquand E."/>
            <person name="Bret-Mestries E."/>
            <person name="Morien E."/>
            <person name="Nambeesan S."/>
            <person name="Nguyen T."/>
            <person name="Pegot-Espagnet P."/>
            <person name="Pouilly N."/>
            <person name="Raftis F."/>
            <person name="Sallet E."/>
            <person name="Schiex T."/>
            <person name="Thomas J."/>
            <person name="Vandecasteele C."/>
            <person name="Vares D."/>
            <person name="Vear F."/>
            <person name="Vautrin S."/>
            <person name="Crespi M."/>
            <person name="Mangin B."/>
            <person name="Burke J.M."/>
            <person name="Salse J."/>
            <person name="Munos S."/>
            <person name="Vincourt P."/>
            <person name="Rieseberg L.H."/>
            <person name="Langlade N.B."/>
        </authorList>
    </citation>
    <scope>NUCLEOTIDE SEQUENCE [LARGE SCALE GENOMIC DNA]</scope>
    <source>
        <strain evidence="9">cv. SF193</strain>
        <tissue evidence="7">Leaves</tissue>
    </source>
</reference>
<evidence type="ECO:0000313" key="7">
    <source>
        <dbReference type="EMBL" id="KAF5805945.1"/>
    </source>
</evidence>
<evidence type="ECO:0000256" key="1">
    <source>
        <dbReference type="ARBA" id="ARBA00009085"/>
    </source>
</evidence>
<dbReference type="EMBL" id="CM007894">
    <property type="protein sequence ID" value="OTG25254.1"/>
    <property type="molecule type" value="Genomic_DNA"/>
</dbReference>
<keyword evidence="2" id="KW-0645">Protease</keyword>
<accession>A0A251UQ74</accession>
<name>A0A251UQ74_HELAN</name>
<gene>
    <name evidence="8" type="ORF">HannXRQ_Chr05g0145661</name>
    <name evidence="7" type="ORF">HanXRQr2_Chr05g0215381</name>
</gene>
<evidence type="ECO:0000259" key="6">
    <source>
        <dbReference type="Pfam" id="PF12436"/>
    </source>
</evidence>
<evidence type="ECO:0000313" key="8">
    <source>
        <dbReference type="EMBL" id="OTG25254.1"/>
    </source>
</evidence>
<dbReference type="OrthoDB" id="289038at2759"/>
<dbReference type="InterPro" id="IPR024729">
    <property type="entry name" value="USP7_ICP0-binding_dom"/>
</dbReference>
<dbReference type="EMBL" id="MNCJ02000320">
    <property type="protein sequence ID" value="KAF5805945.1"/>
    <property type="molecule type" value="Genomic_DNA"/>
</dbReference>
<dbReference type="Gene3D" id="3.10.20.90">
    <property type="entry name" value="Phosphatidylinositol 3-kinase Catalytic Subunit, Chain A, domain 1"/>
    <property type="match status" value="1"/>
</dbReference>
<dbReference type="Pfam" id="PF12436">
    <property type="entry name" value="USP7_ICP0_bdg"/>
    <property type="match status" value="1"/>
</dbReference>
<evidence type="ECO:0000313" key="9">
    <source>
        <dbReference type="Proteomes" id="UP000215914"/>
    </source>
</evidence>